<dbReference type="Gene3D" id="3.30.428.10">
    <property type="entry name" value="HIT-like"/>
    <property type="match status" value="1"/>
</dbReference>
<evidence type="ECO:0000259" key="4">
    <source>
        <dbReference type="PROSITE" id="PS51084"/>
    </source>
</evidence>
<dbReference type="GO" id="GO:0003824">
    <property type="term" value="F:catalytic activity"/>
    <property type="evidence" value="ECO:0007669"/>
    <property type="project" value="InterPro"/>
</dbReference>
<dbReference type="SUPFAM" id="SSF54197">
    <property type="entry name" value="HIT-like"/>
    <property type="match status" value="1"/>
</dbReference>
<dbReference type="InterPro" id="IPR011146">
    <property type="entry name" value="HIT-like"/>
</dbReference>
<evidence type="ECO:0000313" key="6">
    <source>
        <dbReference type="Proteomes" id="UP000219435"/>
    </source>
</evidence>
<dbReference type="Proteomes" id="UP000219435">
    <property type="component" value="Unassembled WGS sequence"/>
</dbReference>
<proteinExistence type="predicted"/>
<evidence type="ECO:0000256" key="1">
    <source>
        <dbReference type="PIRSR" id="PIRSR601310-1"/>
    </source>
</evidence>
<organism evidence="5 6">
    <name type="scientific">Blastococcus aggregatus</name>
    <dbReference type="NCBI Taxonomy" id="38502"/>
    <lineage>
        <taxon>Bacteria</taxon>
        <taxon>Bacillati</taxon>
        <taxon>Actinomycetota</taxon>
        <taxon>Actinomycetes</taxon>
        <taxon>Geodermatophilales</taxon>
        <taxon>Geodermatophilaceae</taxon>
        <taxon>Blastococcus</taxon>
    </lineage>
</organism>
<sequence length="154" mass="17107">MMHPDSDLDCDFCQIVTREEPAREVLRTDKVVAFFPLDPATLGHTLVIPREHIPDLWSLDDQTARDLTDATLRIARAIRAAIPLDGLNIIQSNGEAATQTVFHLHVHVVPRRADDAMGPIWPAETHWSDMDKNDVQDRIRATLTSGAGEQDGAP</sequence>
<reference evidence="6" key="1">
    <citation type="submission" date="2017-08" db="EMBL/GenBank/DDBJ databases">
        <authorList>
            <person name="Varghese N."/>
            <person name="Submissions S."/>
        </authorList>
    </citation>
    <scope>NUCLEOTIDE SEQUENCE [LARGE SCALE GENOMIC DNA]</scope>
    <source>
        <strain evidence="6">DSM 4725</strain>
    </source>
</reference>
<dbReference type="PANTHER" id="PTHR46648:SF1">
    <property type="entry name" value="ADENOSINE 5'-MONOPHOSPHORAMIDASE HNT1"/>
    <property type="match status" value="1"/>
</dbReference>
<dbReference type="PRINTS" id="PR00332">
    <property type="entry name" value="HISTRIAD"/>
</dbReference>
<evidence type="ECO:0000256" key="3">
    <source>
        <dbReference type="PROSITE-ProRule" id="PRU00464"/>
    </source>
</evidence>
<accession>A0A285VBF7</accession>
<dbReference type="InterPro" id="IPR001310">
    <property type="entry name" value="Histidine_triad_HIT"/>
</dbReference>
<gene>
    <name evidence="5" type="ORF">SAMN05660748_3144</name>
</gene>
<dbReference type="AlphaFoldDB" id="A0A285VBF7"/>
<feature type="domain" description="HIT" evidence="4">
    <location>
        <begin position="11"/>
        <end position="118"/>
    </location>
</feature>
<dbReference type="EMBL" id="OBQI01000004">
    <property type="protein sequence ID" value="SOC50396.1"/>
    <property type="molecule type" value="Genomic_DNA"/>
</dbReference>
<protein>
    <submittedName>
        <fullName evidence="5">Histidine triad (HIT) family protein</fullName>
    </submittedName>
</protein>
<feature type="active site" description="Tele-AMP-histidine intermediate" evidence="1">
    <location>
        <position position="105"/>
    </location>
</feature>
<dbReference type="InterPro" id="IPR036265">
    <property type="entry name" value="HIT-like_sf"/>
</dbReference>
<feature type="short sequence motif" description="Histidine triad motif" evidence="2 3">
    <location>
        <begin position="103"/>
        <end position="107"/>
    </location>
</feature>
<keyword evidence="6" id="KW-1185">Reference proteome</keyword>
<evidence type="ECO:0000256" key="2">
    <source>
        <dbReference type="PIRSR" id="PIRSR601310-3"/>
    </source>
</evidence>
<dbReference type="PANTHER" id="PTHR46648">
    <property type="entry name" value="HIT FAMILY PROTEIN 1"/>
    <property type="match status" value="1"/>
</dbReference>
<dbReference type="PROSITE" id="PS51084">
    <property type="entry name" value="HIT_2"/>
    <property type="match status" value="1"/>
</dbReference>
<dbReference type="GO" id="GO:0009117">
    <property type="term" value="P:nucleotide metabolic process"/>
    <property type="evidence" value="ECO:0007669"/>
    <property type="project" value="TreeGrafter"/>
</dbReference>
<evidence type="ECO:0000313" key="5">
    <source>
        <dbReference type="EMBL" id="SOC50396.1"/>
    </source>
</evidence>
<dbReference type="Pfam" id="PF01230">
    <property type="entry name" value="HIT"/>
    <property type="match status" value="1"/>
</dbReference>
<name>A0A285VBF7_9ACTN</name>